<accession>A0A0H3A0X4</accession>
<reference evidence="1 2" key="1">
    <citation type="submission" date="2006-10" db="EMBL/GenBank/DDBJ databases">
        <authorList>
            <person name="Fleischmann R.D."/>
            <person name="Dodson R.J."/>
            <person name="Haft D.H."/>
            <person name="Merkel J.S."/>
            <person name="Nelson W.C."/>
            <person name="Fraser C.M."/>
        </authorList>
    </citation>
    <scope>NUCLEOTIDE SEQUENCE [LARGE SCALE GENOMIC DNA]</scope>
    <source>
        <strain evidence="1 2">104</strain>
    </source>
</reference>
<evidence type="ECO:0000313" key="2">
    <source>
        <dbReference type="Proteomes" id="UP000001574"/>
    </source>
</evidence>
<dbReference type="KEGG" id="mav:MAV_0685"/>
<dbReference type="AlphaFoldDB" id="A0A0H3A0X4"/>
<dbReference type="Proteomes" id="UP000001574">
    <property type="component" value="Chromosome"/>
</dbReference>
<name>A0A0H3A0X4_MYCA1</name>
<dbReference type="HOGENOM" id="CLU_163986_0_0_11"/>
<gene>
    <name evidence="1" type="ordered locus">MAV_0685</name>
</gene>
<evidence type="ECO:0000313" key="1">
    <source>
        <dbReference type="EMBL" id="ABK68691.1"/>
    </source>
</evidence>
<sequence>MCDDETMIVPTPTAAAPELAWSRDDGNVWAYPAAPWWDKLRQRITDFFHPFPDEARVAEMDDYDDTVGDADDADDDVSSRSRFPMRRGRLACRGLT</sequence>
<protein>
    <submittedName>
        <fullName evidence="1">Uncharacterized protein</fullName>
    </submittedName>
</protein>
<proteinExistence type="predicted"/>
<dbReference type="RefSeq" id="WP_011723702.1">
    <property type="nucleotide sequence ID" value="NC_008595.1"/>
</dbReference>
<organism evidence="1 2">
    <name type="scientific">Mycobacterium avium (strain 104)</name>
    <dbReference type="NCBI Taxonomy" id="243243"/>
    <lineage>
        <taxon>Bacteria</taxon>
        <taxon>Bacillati</taxon>
        <taxon>Actinomycetota</taxon>
        <taxon>Actinomycetes</taxon>
        <taxon>Mycobacteriales</taxon>
        <taxon>Mycobacteriaceae</taxon>
        <taxon>Mycobacterium</taxon>
        <taxon>Mycobacterium avium complex (MAC)</taxon>
    </lineage>
</organism>
<dbReference type="EMBL" id="CP000479">
    <property type="protein sequence ID" value="ABK68691.1"/>
    <property type="molecule type" value="Genomic_DNA"/>
</dbReference>